<dbReference type="EMBL" id="FUWM01000006">
    <property type="protein sequence ID" value="SJZ42948.1"/>
    <property type="molecule type" value="Genomic_DNA"/>
</dbReference>
<dbReference type="OrthoDB" id="3199616at2"/>
<protein>
    <submittedName>
        <fullName evidence="2">Polysaccharide pyruvyl transferase CsaB</fullName>
    </submittedName>
</protein>
<dbReference type="Pfam" id="PF04230">
    <property type="entry name" value="PS_pyruv_trans"/>
    <property type="match status" value="1"/>
</dbReference>
<accession>A0A1T4KKN3</accession>
<name>A0A1T4KKN3_9FIRM</name>
<sequence>MKQIAIVGYYGFDNAGDEAILASIISSLRERDSELQVTVLSANPAKTAQTYNVKAVNRFSFSDIINIFKEVDLFIIGGGSLLQDITSQKSILYYLGLIYIAKRIGLPVFFYGQGVGPVTRRLSKGLMPRVLNQVERITVRDEDSKELLLDLGVKKQVQVTADPVFDLRLPDEKEIEEIIHKEGMDLSGEVIGVSVRYWQENSNYLDKLAQVLNKVQEELNVNICFLPLHYPVDKRASQELAEKMGVEVQILEGNYHPQQIAGLFSKIDLLVGVRLHSLIFAAINQLPMVGISYDPKVDSFLERLDLKPAGYVDELNIDRLYNQILKSWEQKEELQHELAKKVVKLKELARENVELAFHLL</sequence>
<dbReference type="STRING" id="142842.SAMN02745118_00817"/>
<gene>
    <name evidence="2" type="ORF">SAMN02745118_00817</name>
</gene>
<dbReference type="RefSeq" id="WP_078809310.1">
    <property type="nucleotide sequence ID" value="NZ_FUWM01000006.1"/>
</dbReference>
<evidence type="ECO:0000313" key="2">
    <source>
        <dbReference type="EMBL" id="SJZ42948.1"/>
    </source>
</evidence>
<dbReference type="InterPro" id="IPR007345">
    <property type="entry name" value="Polysacch_pyruvyl_Trfase"/>
</dbReference>
<organism evidence="2 3">
    <name type="scientific">Selenihalanaerobacter shriftii</name>
    <dbReference type="NCBI Taxonomy" id="142842"/>
    <lineage>
        <taxon>Bacteria</taxon>
        <taxon>Bacillati</taxon>
        <taxon>Bacillota</taxon>
        <taxon>Clostridia</taxon>
        <taxon>Halanaerobiales</taxon>
        <taxon>Halobacteroidaceae</taxon>
        <taxon>Selenihalanaerobacter</taxon>
    </lineage>
</organism>
<dbReference type="PANTHER" id="PTHR36836:SF1">
    <property type="entry name" value="COLANIC ACID BIOSYNTHESIS PROTEIN WCAK"/>
    <property type="match status" value="1"/>
</dbReference>
<dbReference type="AlphaFoldDB" id="A0A1T4KKN3"/>
<feature type="domain" description="Polysaccharide pyruvyl transferase" evidence="1">
    <location>
        <begin position="14"/>
        <end position="295"/>
    </location>
</feature>
<reference evidence="3" key="1">
    <citation type="submission" date="2017-02" db="EMBL/GenBank/DDBJ databases">
        <authorList>
            <person name="Varghese N."/>
            <person name="Submissions S."/>
        </authorList>
    </citation>
    <scope>NUCLEOTIDE SEQUENCE [LARGE SCALE GENOMIC DNA]</scope>
    <source>
        <strain evidence="3">ATCC BAA-73</strain>
    </source>
</reference>
<dbReference type="InterPro" id="IPR019896">
    <property type="entry name" value="Polysacch_pyruvyl_Trfase_CsaB"/>
</dbReference>
<dbReference type="PANTHER" id="PTHR36836">
    <property type="entry name" value="COLANIC ACID BIOSYNTHESIS PROTEIN WCAK"/>
    <property type="match status" value="1"/>
</dbReference>
<evidence type="ECO:0000313" key="3">
    <source>
        <dbReference type="Proteomes" id="UP000190625"/>
    </source>
</evidence>
<keyword evidence="3" id="KW-1185">Reference proteome</keyword>
<evidence type="ECO:0000259" key="1">
    <source>
        <dbReference type="Pfam" id="PF04230"/>
    </source>
</evidence>
<keyword evidence="2" id="KW-0808">Transferase</keyword>
<dbReference type="GO" id="GO:0016740">
    <property type="term" value="F:transferase activity"/>
    <property type="evidence" value="ECO:0007669"/>
    <property type="project" value="UniProtKB-KW"/>
</dbReference>
<dbReference type="Proteomes" id="UP000190625">
    <property type="component" value="Unassembled WGS sequence"/>
</dbReference>
<dbReference type="NCBIfam" id="TIGR03609">
    <property type="entry name" value="S_layer_CsaB"/>
    <property type="match status" value="1"/>
</dbReference>
<proteinExistence type="predicted"/>